<name>A0A841MDW3_9BACT</name>
<dbReference type="PIRSF" id="PIRSF006060">
    <property type="entry name" value="AA_transporter"/>
    <property type="match status" value="1"/>
</dbReference>
<dbReference type="PANTHER" id="PTHR42770">
    <property type="entry name" value="AMINO ACID TRANSPORTER-RELATED"/>
    <property type="match status" value="1"/>
</dbReference>
<dbReference type="Pfam" id="PF13520">
    <property type="entry name" value="AA_permease_2"/>
    <property type="match status" value="1"/>
</dbReference>
<keyword evidence="3 6" id="KW-0812">Transmembrane</keyword>
<reference evidence="7 8" key="1">
    <citation type="submission" date="2020-08" db="EMBL/GenBank/DDBJ databases">
        <title>Genomic Encyclopedia of Type Strains, Phase IV (KMG-IV): sequencing the most valuable type-strain genomes for metagenomic binning, comparative biology and taxonomic classification.</title>
        <authorList>
            <person name="Goeker M."/>
        </authorList>
    </citation>
    <scope>NUCLEOTIDE SEQUENCE [LARGE SCALE GENOMIC DNA]</scope>
    <source>
        <strain evidence="7 8">DSM 102044</strain>
    </source>
</reference>
<keyword evidence="2" id="KW-1003">Cell membrane</keyword>
<dbReference type="AlphaFoldDB" id="A0A841MDW3"/>
<keyword evidence="8" id="KW-1185">Reference proteome</keyword>
<evidence type="ECO:0000256" key="2">
    <source>
        <dbReference type="ARBA" id="ARBA00022475"/>
    </source>
</evidence>
<feature type="transmembrane region" description="Helical" evidence="6">
    <location>
        <begin position="250"/>
        <end position="272"/>
    </location>
</feature>
<accession>A0A841MDW3</accession>
<keyword evidence="5 6" id="KW-0472">Membrane</keyword>
<feature type="transmembrane region" description="Helical" evidence="6">
    <location>
        <begin position="351"/>
        <end position="370"/>
    </location>
</feature>
<evidence type="ECO:0000313" key="7">
    <source>
        <dbReference type="EMBL" id="MBB6324943.1"/>
    </source>
</evidence>
<evidence type="ECO:0000256" key="5">
    <source>
        <dbReference type="ARBA" id="ARBA00023136"/>
    </source>
</evidence>
<evidence type="ECO:0000313" key="8">
    <source>
        <dbReference type="Proteomes" id="UP000588604"/>
    </source>
</evidence>
<dbReference type="Proteomes" id="UP000588604">
    <property type="component" value="Unassembled WGS sequence"/>
</dbReference>
<comment type="subcellular location">
    <subcellularLocation>
        <location evidence="1">Cell membrane</location>
        <topology evidence="1">Multi-pass membrane protein</topology>
    </subcellularLocation>
</comment>
<dbReference type="RefSeq" id="WP_184492890.1">
    <property type="nucleotide sequence ID" value="NZ_JACIJO010000001.1"/>
</dbReference>
<feature type="transmembrane region" description="Helical" evidence="6">
    <location>
        <begin position="47"/>
        <end position="67"/>
    </location>
</feature>
<dbReference type="GO" id="GO:0005886">
    <property type="term" value="C:plasma membrane"/>
    <property type="evidence" value="ECO:0007669"/>
    <property type="project" value="UniProtKB-SubCell"/>
</dbReference>
<feature type="transmembrane region" description="Helical" evidence="6">
    <location>
        <begin position="420"/>
        <end position="437"/>
    </location>
</feature>
<dbReference type="Gene3D" id="1.20.1740.10">
    <property type="entry name" value="Amino acid/polyamine transporter I"/>
    <property type="match status" value="1"/>
</dbReference>
<feature type="transmembrane region" description="Helical" evidence="6">
    <location>
        <begin position="376"/>
        <end position="399"/>
    </location>
</feature>
<feature type="transmembrane region" description="Helical" evidence="6">
    <location>
        <begin position="88"/>
        <end position="116"/>
    </location>
</feature>
<dbReference type="InterPro" id="IPR050367">
    <property type="entry name" value="APC_superfamily"/>
</dbReference>
<proteinExistence type="predicted"/>
<dbReference type="EMBL" id="JACIJO010000001">
    <property type="protein sequence ID" value="MBB6324943.1"/>
    <property type="molecule type" value="Genomic_DNA"/>
</dbReference>
<evidence type="ECO:0000256" key="4">
    <source>
        <dbReference type="ARBA" id="ARBA00022989"/>
    </source>
</evidence>
<gene>
    <name evidence="7" type="ORF">FHS59_000558</name>
</gene>
<protein>
    <submittedName>
        <fullName evidence="7">Amino acid transporter</fullName>
    </submittedName>
</protein>
<organism evidence="7 8">
    <name type="scientific">Algoriphagus iocasae</name>
    <dbReference type="NCBI Taxonomy" id="1836499"/>
    <lineage>
        <taxon>Bacteria</taxon>
        <taxon>Pseudomonadati</taxon>
        <taxon>Bacteroidota</taxon>
        <taxon>Cytophagia</taxon>
        <taxon>Cytophagales</taxon>
        <taxon>Cyclobacteriaceae</taxon>
        <taxon>Algoriphagus</taxon>
    </lineage>
</organism>
<feature type="transmembrane region" description="Helical" evidence="6">
    <location>
        <begin position="163"/>
        <end position="185"/>
    </location>
</feature>
<evidence type="ECO:0000256" key="6">
    <source>
        <dbReference type="SAM" id="Phobius"/>
    </source>
</evidence>
<sequence length="492" mass="53609">MSNPKLTRQMGLLALIATGVCSMLGASINVVPFMIQRNVPGIGPYVLPAFLFAAIPALFAAFAYGILSSAMPRAGGSYIYASRGLNPYLGFVASFSQWFGLSIVIGVISYLTVPFIRDITSSFGWEGISRTLEIGWVRVGLALSFIWGFVMINIRGIKTYEKIVLPMMFLMFALGGIVIISGLFFDSSDFLTALQKKEARTFLPTTETEFDLRVFLSAAALLFSSFIGFDSIAQAGGEAKNPTKNLPRAIVLAILGVGIFYFLFSASVYHIIPWSFIAEEAMIKDISAPGLLSYVLPSGLGIAIIVGAAIALINDLPAMLLSVSRLMFAWSEDGIFPKGISKIHPKNNTPFVALLVAGAMASIGVLGSHFAGDFFLGIDIMVTSMMVNFLLMCITLITIPNVNPLIAKDISVLKSRKIQLLIGWAGIISLTGFLGIHTYKDLTATTSAWYFHSTPIWLIVMGLASIIFAFKWKQLKDKEPNLRQRFLELPKE</sequence>
<dbReference type="GO" id="GO:0022857">
    <property type="term" value="F:transmembrane transporter activity"/>
    <property type="evidence" value="ECO:0007669"/>
    <property type="project" value="InterPro"/>
</dbReference>
<feature type="transmembrane region" description="Helical" evidence="6">
    <location>
        <begin position="292"/>
        <end position="313"/>
    </location>
</feature>
<dbReference type="InterPro" id="IPR002293">
    <property type="entry name" value="AA/rel_permease1"/>
</dbReference>
<evidence type="ECO:0000256" key="1">
    <source>
        <dbReference type="ARBA" id="ARBA00004651"/>
    </source>
</evidence>
<dbReference type="PANTHER" id="PTHR42770:SF7">
    <property type="entry name" value="MEMBRANE PROTEIN"/>
    <property type="match status" value="1"/>
</dbReference>
<feature type="transmembrane region" description="Helical" evidence="6">
    <location>
        <begin position="136"/>
        <end position="154"/>
    </location>
</feature>
<keyword evidence="4 6" id="KW-1133">Transmembrane helix</keyword>
<comment type="caution">
    <text evidence="7">The sequence shown here is derived from an EMBL/GenBank/DDBJ whole genome shotgun (WGS) entry which is preliminary data.</text>
</comment>
<feature type="transmembrane region" description="Helical" evidence="6">
    <location>
        <begin position="449"/>
        <end position="470"/>
    </location>
</feature>
<feature type="transmembrane region" description="Helical" evidence="6">
    <location>
        <begin position="12"/>
        <end position="35"/>
    </location>
</feature>
<evidence type="ECO:0000256" key="3">
    <source>
        <dbReference type="ARBA" id="ARBA00022692"/>
    </source>
</evidence>
<feature type="transmembrane region" description="Helical" evidence="6">
    <location>
        <begin position="212"/>
        <end position="229"/>
    </location>
</feature>